<dbReference type="EMBL" id="LLYB01000092">
    <property type="protein sequence ID" value="KRR19763.1"/>
    <property type="molecule type" value="Genomic_DNA"/>
</dbReference>
<comment type="caution">
    <text evidence="2">The sequence shown here is derived from an EMBL/GenBank/DDBJ whole genome shotgun (WGS) entry which is preliminary data.</text>
</comment>
<keyword evidence="1" id="KW-0732">Signal</keyword>
<evidence type="ECO:0000256" key="1">
    <source>
        <dbReference type="SAM" id="SignalP"/>
    </source>
</evidence>
<accession>A0A0R3MQD5</accession>
<sequence>MRFADGVKLRSKPRYRKLAIVACSLIIPRALPASAFEHVDDSARAGVHHRSNQLQSFTAGTAGFLRLAFQNGDLLTEE</sequence>
<dbReference type="AlphaFoldDB" id="A0A0R3MQD5"/>
<gene>
    <name evidence="2" type="ORF">CQ14_38805</name>
</gene>
<organism evidence="2 3">
    <name type="scientific">Bradyrhizobium lablabi</name>
    <dbReference type="NCBI Taxonomy" id="722472"/>
    <lineage>
        <taxon>Bacteria</taxon>
        <taxon>Pseudomonadati</taxon>
        <taxon>Pseudomonadota</taxon>
        <taxon>Alphaproteobacteria</taxon>
        <taxon>Hyphomicrobiales</taxon>
        <taxon>Nitrobacteraceae</taxon>
        <taxon>Bradyrhizobium</taxon>
    </lineage>
</organism>
<reference evidence="2 3" key="1">
    <citation type="submission" date="2014-03" db="EMBL/GenBank/DDBJ databases">
        <title>Bradyrhizobium valentinum sp. nov., isolated from effective nodules of Lupinus mariae-josephae, a lupine endemic of basic-lime soils in Eastern Spain.</title>
        <authorList>
            <person name="Duran D."/>
            <person name="Rey L."/>
            <person name="Navarro A."/>
            <person name="Busquets A."/>
            <person name="Imperial J."/>
            <person name="Ruiz-Argueso T."/>
        </authorList>
    </citation>
    <scope>NUCLEOTIDE SEQUENCE [LARGE SCALE GENOMIC DNA]</scope>
    <source>
        <strain evidence="2 3">CCBAU 23086</strain>
    </source>
</reference>
<name>A0A0R3MQD5_9BRAD</name>
<dbReference type="Proteomes" id="UP000051660">
    <property type="component" value="Unassembled WGS sequence"/>
</dbReference>
<evidence type="ECO:0000313" key="2">
    <source>
        <dbReference type="EMBL" id="KRR19763.1"/>
    </source>
</evidence>
<protein>
    <submittedName>
        <fullName evidence="2">Uncharacterized protein</fullName>
    </submittedName>
</protein>
<evidence type="ECO:0000313" key="3">
    <source>
        <dbReference type="Proteomes" id="UP000051660"/>
    </source>
</evidence>
<feature type="signal peptide" evidence="1">
    <location>
        <begin position="1"/>
        <end position="35"/>
    </location>
</feature>
<proteinExistence type="predicted"/>
<feature type="chain" id="PRO_5006444438" evidence="1">
    <location>
        <begin position="36"/>
        <end position="78"/>
    </location>
</feature>